<keyword evidence="6 9" id="KW-1133">Transmembrane helix</keyword>
<protein>
    <recommendedName>
        <fullName evidence="12">Arsenical-resistance protein</fullName>
    </recommendedName>
</protein>
<dbReference type="GO" id="GO:0015297">
    <property type="term" value="F:antiporter activity"/>
    <property type="evidence" value="ECO:0007669"/>
    <property type="project" value="InterPro"/>
</dbReference>
<keyword evidence="7 9" id="KW-0472">Membrane</keyword>
<reference evidence="10 11" key="1">
    <citation type="submission" date="2014-04" db="EMBL/GenBank/DDBJ databases">
        <authorList>
            <consortium name="DOE Joint Genome Institute"/>
            <person name="Kuo A."/>
            <person name="Kohler A."/>
            <person name="Nagy L.G."/>
            <person name="Floudas D."/>
            <person name="Copeland A."/>
            <person name="Barry K.W."/>
            <person name="Cichocki N."/>
            <person name="Veneault-Fourrey C."/>
            <person name="LaButti K."/>
            <person name="Lindquist E.A."/>
            <person name="Lipzen A."/>
            <person name="Lundell T."/>
            <person name="Morin E."/>
            <person name="Murat C."/>
            <person name="Sun H."/>
            <person name="Tunlid A."/>
            <person name="Henrissat B."/>
            <person name="Grigoriev I.V."/>
            <person name="Hibbett D.S."/>
            <person name="Martin F."/>
            <person name="Nordberg H.P."/>
            <person name="Cantor M.N."/>
            <person name="Hua S.X."/>
        </authorList>
    </citation>
    <scope>NUCLEOTIDE SEQUENCE [LARGE SCALE GENOMIC DNA]</scope>
    <source>
        <strain evidence="10 11">LaAM-08-1</strain>
    </source>
</reference>
<dbReference type="PANTHER" id="PTHR43057:SF1">
    <property type="entry name" value="ARSENICAL-RESISTANCE PROTEIN 3"/>
    <property type="match status" value="1"/>
</dbReference>
<feature type="transmembrane region" description="Helical" evidence="9">
    <location>
        <begin position="238"/>
        <end position="260"/>
    </location>
</feature>
<feature type="transmembrane region" description="Helical" evidence="9">
    <location>
        <begin position="43"/>
        <end position="61"/>
    </location>
</feature>
<dbReference type="InterPro" id="IPR002657">
    <property type="entry name" value="BilAc:Na_symport/Acr3"/>
</dbReference>
<feature type="transmembrane region" description="Helical" evidence="9">
    <location>
        <begin position="349"/>
        <end position="369"/>
    </location>
</feature>
<feature type="region of interest" description="Disordered" evidence="8">
    <location>
        <begin position="1"/>
        <end position="24"/>
    </location>
</feature>
<evidence type="ECO:0000256" key="6">
    <source>
        <dbReference type="ARBA" id="ARBA00022989"/>
    </source>
</evidence>
<evidence type="ECO:0000313" key="11">
    <source>
        <dbReference type="Proteomes" id="UP000054477"/>
    </source>
</evidence>
<dbReference type="GO" id="GO:0005886">
    <property type="term" value="C:plasma membrane"/>
    <property type="evidence" value="ECO:0007669"/>
    <property type="project" value="UniProtKB-SubCell"/>
</dbReference>
<feature type="transmembrane region" description="Helical" evidence="9">
    <location>
        <begin position="73"/>
        <end position="94"/>
    </location>
</feature>
<feature type="transmembrane region" description="Helical" evidence="9">
    <location>
        <begin position="314"/>
        <end position="343"/>
    </location>
</feature>
<proteinExistence type="inferred from homology"/>
<dbReference type="HOGENOM" id="CLU_022869_0_0_1"/>
<feature type="transmembrane region" description="Helical" evidence="9">
    <location>
        <begin position="139"/>
        <end position="161"/>
    </location>
</feature>
<evidence type="ECO:0000256" key="9">
    <source>
        <dbReference type="SAM" id="Phobius"/>
    </source>
</evidence>
<evidence type="ECO:0000256" key="2">
    <source>
        <dbReference type="ARBA" id="ARBA00010110"/>
    </source>
</evidence>
<comment type="subcellular location">
    <subcellularLocation>
        <location evidence="1">Cell membrane</location>
        <topology evidence="1">Multi-pass membrane protein</topology>
    </subcellularLocation>
</comment>
<feature type="transmembrane region" description="Helical" evidence="9">
    <location>
        <begin position="168"/>
        <end position="185"/>
    </location>
</feature>
<reference evidence="11" key="2">
    <citation type="submission" date="2015-01" db="EMBL/GenBank/DDBJ databases">
        <title>Evolutionary Origins and Diversification of the Mycorrhizal Mutualists.</title>
        <authorList>
            <consortium name="DOE Joint Genome Institute"/>
            <consortium name="Mycorrhizal Genomics Consortium"/>
            <person name="Kohler A."/>
            <person name="Kuo A."/>
            <person name="Nagy L.G."/>
            <person name="Floudas D."/>
            <person name="Copeland A."/>
            <person name="Barry K.W."/>
            <person name="Cichocki N."/>
            <person name="Veneault-Fourrey C."/>
            <person name="LaButti K."/>
            <person name="Lindquist E.A."/>
            <person name="Lipzen A."/>
            <person name="Lundell T."/>
            <person name="Morin E."/>
            <person name="Murat C."/>
            <person name="Riley R."/>
            <person name="Ohm R."/>
            <person name="Sun H."/>
            <person name="Tunlid A."/>
            <person name="Henrissat B."/>
            <person name="Grigoriev I.V."/>
            <person name="Hibbett D.S."/>
            <person name="Martin F."/>
        </authorList>
    </citation>
    <scope>NUCLEOTIDE SEQUENCE [LARGE SCALE GENOMIC DNA]</scope>
    <source>
        <strain evidence="11">LaAM-08-1</strain>
    </source>
</reference>
<organism evidence="10 11">
    <name type="scientific">Laccaria amethystina LaAM-08-1</name>
    <dbReference type="NCBI Taxonomy" id="1095629"/>
    <lineage>
        <taxon>Eukaryota</taxon>
        <taxon>Fungi</taxon>
        <taxon>Dikarya</taxon>
        <taxon>Basidiomycota</taxon>
        <taxon>Agaricomycotina</taxon>
        <taxon>Agaricomycetes</taxon>
        <taxon>Agaricomycetidae</taxon>
        <taxon>Agaricales</taxon>
        <taxon>Agaricineae</taxon>
        <taxon>Hydnangiaceae</taxon>
        <taxon>Laccaria</taxon>
    </lineage>
</organism>
<accession>A0A0C9XFF5</accession>
<keyword evidence="11" id="KW-1185">Reference proteome</keyword>
<evidence type="ECO:0000256" key="7">
    <source>
        <dbReference type="ARBA" id="ARBA00023136"/>
    </source>
</evidence>
<keyword evidence="5 9" id="KW-0812">Transmembrane</keyword>
<dbReference type="STRING" id="1095629.A0A0C9XFF5"/>
<evidence type="ECO:0000256" key="8">
    <source>
        <dbReference type="SAM" id="MobiDB-lite"/>
    </source>
</evidence>
<dbReference type="GO" id="GO:0015105">
    <property type="term" value="F:arsenite transmembrane transporter activity"/>
    <property type="evidence" value="ECO:0007669"/>
    <property type="project" value="TreeGrafter"/>
</dbReference>
<name>A0A0C9XFF5_9AGAR</name>
<feature type="transmembrane region" description="Helical" evidence="9">
    <location>
        <begin position="205"/>
        <end position="226"/>
    </location>
</feature>
<keyword evidence="4" id="KW-1003">Cell membrane</keyword>
<evidence type="ECO:0000313" key="10">
    <source>
        <dbReference type="EMBL" id="KIK03646.1"/>
    </source>
</evidence>
<evidence type="ECO:0008006" key="12">
    <source>
        <dbReference type="Google" id="ProtNLM"/>
    </source>
</evidence>
<feature type="transmembrane region" description="Helical" evidence="9">
    <location>
        <begin position="280"/>
        <end position="302"/>
    </location>
</feature>
<dbReference type="Proteomes" id="UP000054477">
    <property type="component" value="Unassembled WGS sequence"/>
</dbReference>
<dbReference type="InterPro" id="IPR038770">
    <property type="entry name" value="Na+/solute_symporter_sf"/>
</dbReference>
<comment type="similarity">
    <text evidence="2">Belongs to the arsenical resistance-3 (ACR3) (TC 2.A.59) family.</text>
</comment>
<dbReference type="Gene3D" id="1.20.1530.20">
    <property type="match status" value="1"/>
</dbReference>
<evidence type="ECO:0000256" key="3">
    <source>
        <dbReference type="ARBA" id="ARBA00022448"/>
    </source>
</evidence>
<dbReference type="Pfam" id="PF01758">
    <property type="entry name" value="SBF"/>
    <property type="match status" value="1"/>
</dbReference>
<keyword evidence="3" id="KW-0813">Transport</keyword>
<dbReference type="PANTHER" id="PTHR43057">
    <property type="entry name" value="ARSENITE EFFLUX TRANSPORTER"/>
    <property type="match status" value="1"/>
</dbReference>
<gene>
    <name evidence="10" type="ORF">K443DRAFT_676640</name>
</gene>
<dbReference type="AlphaFoldDB" id="A0A0C9XFF5"/>
<dbReference type="GO" id="GO:0015104">
    <property type="term" value="F:antimonite transmembrane transporter activity"/>
    <property type="evidence" value="ECO:0007669"/>
    <property type="project" value="TreeGrafter"/>
</dbReference>
<dbReference type="EMBL" id="KN838578">
    <property type="protein sequence ID" value="KIK03646.1"/>
    <property type="molecule type" value="Genomic_DNA"/>
</dbReference>
<evidence type="ECO:0000256" key="1">
    <source>
        <dbReference type="ARBA" id="ARBA00004651"/>
    </source>
</evidence>
<feature type="transmembrane region" description="Helical" evidence="9">
    <location>
        <begin position="106"/>
        <end position="133"/>
    </location>
</feature>
<sequence>MDSKSQGGRHASRRSISAASPGTTRLQTTPDVTFKNLRLLTPLVLLFMTIGIIIGGALPHVREVFERIKLGGVPAPIAVGLIVMMWPVLTRVQYEEFLTIFSSSLIWVHIAISFALNWIIGPLLMLGLAWATLPNSPKFRLGVIMVGLSRCIAMGMIWSNLARGDCDYCAIVVVFNAILQTILYPPYALLFVDLVGEHDPIRVSYVATAVSVLIYMGIPLVAGVVTRYSVWALKGKEFLNGTFLPSIAPISLLGLLYAILVLSAYQAHRFIRDITPLIRVLLPLALYSVIMFSSTLAMMFSFSKREGNGNRRFAYDVAVVQAFTASSNNFGSAIGIAIAMYGINSEEALPAMIAPLADIPVLLALTWLAPYIKKKFQWGTLESVSDHKKRRFELRVRLDFHQYTDEQHDTPVKKASESLFSTTKSLARLSLPGCTV</sequence>
<dbReference type="OrthoDB" id="187348at2759"/>
<dbReference type="InterPro" id="IPR004706">
    <property type="entry name" value="Arsenical-R_Acr3"/>
</dbReference>
<evidence type="ECO:0000256" key="4">
    <source>
        <dbReference type="ARBA" id="ARBA00022475"/>
    </source>
</evidence>
<evidence type="ECO:0000256" key="5">
    <source>
        <dbReference type="ARBA" id="ARBA00022692"/>
    </source>
</evidence>